<dbReference type="Proteomes" id="UP000450599">
    <property type="component" value="Unassembled WGS sequence"/>
</dbReference>
<sequence>MNTTRIHIIGLLMALTTFLWTSCSDDELYRSNEQGSRLEEMGDFKLSSFTLEKGIWEIADTIQQIKIHLKSHTDDSIRAYDAAVLHSESNPSYSIYIPKTDEIPDSDYDLTAFLMDGTKLGTKLKVTFRDEMLHTIMASTVQYDLEGEGTAEKPYLIGSQEDFGMLEYGLNRYDTIAHAAGLYFKQTADFEAPHRSDVYDGRYTFGESFAGIYDGDGKSITIAYLGAQAESDTTVGLFKTLYDGAQIKNLTIRANMQGIKKNGGMLAGSSQGNVTLTNVTVSGSITDSNEHIGAFIGHATGNLTAEHCRLFASVHANSYVGGLVGYMENGMLTVTDFSNLQENSMPFLFTVHAGNRGAGGITGGIMKGGCAFKDITLQHSIEKEDSGLKVIYAGADRAGGLAGEMALNEASSLNNINIWAPVRSEQKDAGGLVGTATLTAPLSVSNCTFASLVKSNEKAAGFFGYLKCDNHLNLAETNQIVQVNNGYLNVEANKYAGGMFGYVYGDIKTSGLCLININVTATSNFAGGIIGELEHGTLETKNFSLDNDMQVYGNDATGGLVGYANSSTIKGDIGDLNFSSIPSPDSFKSNYSGKVSSPGADGKGTSMGGLVGYALHSHLDHLCFTGSVFGSDRVGGIVGHIRGTASITHCVNNANIVENSTNTCTGGIAGKVDFTEGTYTHMINYSNIAGMEQTGGIFGYIGLETSTTHNLNIQYAVNAGEVSGSQNVGGCVGRLYDDMNDVEHKISYCANYGKVSNSGNGNLGGILGQGDSKKMIIMNSANHGEIAGGSNGASQVGGIAGRMGKDPKGITIGNNMELAYCCNRGNISSDNVDSHVGGILGYQEEGNDYDENHWMTHDCYNSGSITSDQKSDNGGIVGCVDSYSEVVRCINIGKVSPNGNGVVGTRKSSVIWHHHDLYYLDGTGSGWCAESFSDSEKKNTSTFNNFDFSGKGVWIIDSDNSKNNGFPYLRDCPFQSIYQ</sequence>
<name>A0A174WDQ9_PARDI</name>
<reference evidence="5 6" key="2">
    <citation type="journal article" date="2019" name="Nat. Med.">
        <title>A library of human gut bacterial isolates paired with longitudinal multiomics data enables mechanistic microbiome research.</title>
        <authorList>
            <person name="Poyet M."/>
            <person name="Groussin M."/>
            <person name="Gibbons S.M."/>
            <person name="Avila-Pacheco J."/>
            <person name="Jiang X."/>
            <person name="Kearney S.M."/>
            <person name="Perrotta A.R."/>
            <person name="Berdy B."/>
            <person name="Zhao S."/>
            <person name="Lieberman T.D."/>
            <person name="Swanson P.K."/>
            <person name="Smith M."/>
            <person name="Roesemann S."/>
            <person name="Alexander J.E."/>
            <person name="Rich S.A."/>
            <person name="Livny J."/>
            <person name="Vlamakis H."/>
            <person name="Clish C."/>
            <person name="Bullock K."/>
            <person name="Deik A."/>
            <person name="Scott J."/>
            <person name="Pierce K.A."/>
            <person name="Xavier R.J."/>
            <person name="Alm E.J."/>
        </authorList>
    </citation>
    <scope>NUCLEOTIDE SEQUENCE [LARGE SCALE GENOMIC DNA]</scope>
    <source>
        <strain evidence="3 6">BIOML-A10</strain>
        <strain evidence="2 5">BIOML-A11</strain>
    </source>
</reference>
<evidence type="ECO:0000313" key="4">
    <source>
        <dbReference type="Proteomes" id="UP000095332"/>
    </source>
</evidence>
<dbReference type="Proteomes" id="UP000095332">
    <property type="component" value="Unassembled WGS sequence"/>
</dbReference>
<organism evidence="1 4">
    <name type="scientific">Parabacteroides distasonis</name>
    <dbReference type="NCBI Taxonomy" id="823"/>
    <lineage>
        <taxon>Bacteria</taxon>
        <taxon>Pseudomonadati</taxon>
        <taxon>Bacteroidota</taxon>
        <taxon>Bacteroidia</taxon>
        <taxon>Bacteroidales</taxon>
        <taxon>Tannerellaceae</taxon>
        <taxon>Parabacteroides</taxon>
    </lineage>
</organism>
<dbReference type="Gene3D" id="2.160.20.110">
    <property type="match status" value="4"/>
</dbReference>
<dbReference type="EMBL" id="WKMX01000016">
    <property type="protein sequence ID" value="MRZ07726.1"/>
    <property type="molecule type" value="Genomic_DNA"/>
</dbReference>
<evidence type="ECO:0008006" key="7">
    <source>
        <dbReference type="Google" id="ProtNLM"/>
    </source>
</evidence>
<dbReference type="EMBL" id="CZBM01000012">
    <property type="protein sequence ID" value="CUQ42557.1"/>
    <property type="molecule type" value="Genomic_DNA"/>
</dbReference>
<proteinExistence type="predicted"/>
<evidence type="ECO:0000313" key="1">
    <source>
        <dbReference type="EMBL" id="CUQ42557.1"/>
    </source>
</evidence>
<protein>
    <recommendedName>
        <fullName evidence="7">GLUG domain-containing protein</fullName>
    </recommendedName>
</protein>
<evidence type="ECO:0000313" key="5">
    <source>
        <dbReference type="Proteomes" id="UP000450599"/>
    </source>
</evidence>
<dbReference type="RefSeq" id="WP_008773280.1">
    <property type="nucleotide sequence ID" value="NZ_CP132899.1"/>
</dbReference>
<evidence type="ECO:0000313" key="2">
    <source>
        <dbReference type="EMBL" id="MRY85613.1"/>
    </source>
</evidence>
<dbReference type="AlphaFoldDB" id="A0A174WDQ9"/>
<evidence type="ECO:0000313" key="6">
    <source>
        <dbReference type="Proteomes" id="UP000471216"/>
    </source>
</evidence>
<gene>
    <name evidence="1" type="ORF">ERS852560_02800</name>
    <name evidence="3" type="ORF">GKD54_16220</name>
    <name evidence="2" type="ORF">GKD58_15325</name>
</gene>
<reference evidence="1 4" key="1">
    <citation type="submission" date="2015-09" db="EMBL/GenBank/DDBJ databases">
        <authorList>
            <consortium name="Pathogen Informatics"/>
        </authorList>
    </citation>
    <scope>NUCLEOTIDE SEQUENCE [LARGE SCALE GENOMIC DNA]</scope>
    <source>
        <strain evidence="1 4">2789STDY5834948</strain>
    </source>
</reference>
<evidence type="ECO:0000313" key="3">
    <source>
        <dbReference type="EMBL" id="MRZ07726.1"/>
    </source>
</evidence>
<accession>A0A174WDQ9</accession>
<dbReference type="Proteomes" id="UP000471216">
    <property type="component" value="Unassembled WGS sequence"/>
</dbReference>
<dbReference type="EMBL" id="WKMW01000016">
    <property type="protein sequence ID" value="MRY85613.1"/>
    <property type="molecule type" value="Genomic_DNA"/>
</dbReference>
<dbReference type="PROSITE" id="PS51257">
    <property type="entry name" value="PROKAR_LIPOPROTEIN"/>
    <property type="match status" value="1"/>
</dbReference>